<dbReference type="Proteomes" id="UP001424741">
    <property type="component" value="Unassembled WGS sequence"/>
</dbReference>
<organism evidence="2 3">
    <name type="scientific">Rubritalea halochordaticola</name>
    <dbReference type="NCBI Taxonomy" id="714537"/>
    <lineage>
        <taxon>Bacteria</taxon>
        <taxon>Pseudomonadati</taxon>
        <taxon>Verrucomicrobiota</taxon>
        <taxon>Verrucomicrobiia</taxon>
        <taxon>Verrucomicrobiales</taxon>
        <taxon>Rubritaleaceae</taxon>
        <taxon>Rubritalea</taxon>
    </lineage>
</organism>
<dbReference type="Gene3D" id="3.30.470.30">
    <property type="entry name" value="DNA ligase/mRNA capping enzyme"/>
    <property type="match status" value="1"/>
</dbReference>
<comment type="caution">
    <text evidence="2">The sequence shown here is derived from an EMBL/GenBank/DDBJ whole genome shotgun (WGS) entry which is preliminary data.</text>
</comment>
<dbReference type="SUPFAM" id="SSF56091">
    <property type="entry name" value="DNA ligase/mRNA capping enzyme, catalytic domain"/>
    <property type="match status" value="1"/>
</dbReference>
<dbReference type="PANTHER" id="PTHR43883">
    <property type="entry name" value="SLR0207 PROTEIN"/>
    <property type="match status" value="1"/>
</dbReference>
<name>A0ABP9UYU9_9BACT</name>
<dbReference type="RefSeq" id="WP_346188385.1">
    <property type="nucleotide sequence ID" value="NZ_BAABRL010000005.1"/>
</dbReference>
<proteinExistence type="predicted"/>
<dbReference type="EMBL" id="BAABRL010000005">
    <property type="protein sequence ID" value="GAA5495618.1"/>
    <property type="molecule type" value="Genomic_DNA"/>
</dbReference>
<evidence type="ECO:0000313" key="3">
    <source>
        <dbReference type="Proteomes" id="UP001424741"/>
    </source>
</evidence>
<evidence type="ECO:0000313" key="2">
    <source>
        <dbReference type="EMBL" id="GAA5495618.1"/>
    </source>
</evidence>
<dbReference type="PANTHER" id="PTHR43883:SF1">
    <property type="entry name" value="GLUCONOKINASE"/>
    <property type="match status" value="1"/>
</dbReference>
<keyword evidence="3" id="KW-1185">Reference proteome</keyword>
<dbReference type="InterPro" id="IPR021122">
    <property type="entry name" value="RNA_ligase_dom_REL/Rnl2"/>
</dbReference>
<feature type="domain" description="RNA ligase" evidence="1">
    <location>
        <begin position="35"/>
        <end position="185"/>
    </location>
</feature>
<dbReference type="Pfam" id="PF09414">
    <property type="entry name" value="RNA_ligase"/>
    <property type="match status" value="1"/>
</dbReference>
<accession>A0ABP9UYU9</accession>
<protein>
    <recommendedName>
        <fullName evidence="1">RNA ligase domain-containing protein</fullName>
    </recommendedName>
</protein>
<gene>
    <name evidence="2" type="ORF">Rhal01_01797</name>
</gene>
<sequence>MKHAVKYPRTPHLPWSPGATSDDVFADGLDNFIGKEVVVTEKMDGENTSLYFDGMHARSIDGRSHPSRDWLKRWHSTIAHELPMGWRFCGENVYAKHSIGYESLEHYFFLFSVWDSENRCLSWSDTVEWAEMLGCAVPEVLYVGQWDRKAIESLVVDEKVQEGYVVRLHEGFAFADFATSIAKWVRPNHVQTDQHWMQAAIVPNELKGME</sequence>
<evidence type="ECO:0000259" key="1">
    <source>
        <dbReference type="Pfam" id="PF09414"/>
    </source>
</evidence>
<reference evidence="2 3" key="1">
    <citation type="submission" date="2024-02" db="EMBL/GenBank/DDBJ databases">
        <title>Rubritalea halochordaticola NBRC 107102.</title>
        <authorList>
            <person name="Ichikawa N."/>
            <person name="Katano-Makiyama Y."/>
            <person name="Hidaka K."/>
        </authorList>
    </citation>
    <scope>NUCLEOTIDE SEQUENCE [LARGE SCALE GENOMIC DNA]</scope>
    <source>
        <strain evidence="2 3">NBRC 107102</strain>
    </source>
</reference>
<dbReference type="InterPro" id="IPR052732">
    <property type="entry name" value="Cell-binding_unc_protein"/>
</dbReference>